<dbReference type="AlphaFoldDB" id="A0A0W8E1V4"/>
<evidence type="ECO:0000256" key="5">
    <source>
        <dbReference type="ARBA" id="ARBA00023136"/>
    </source>
</evidence>
<proteinExistence type="predicted"/>
<feature type="transmembrane region" description="Helical" evidence="6">
    <location>
        <begin position="360"/>
        <end position="381"/>
    </location>
</feature>
<feature type="domain" description="ABC3 transporter permease C-terminal" evidence="7">
    <location>
        <begin position="272"/>
        <end position="392"/>
    </location>
</feature>
<dbReference type="InterPro" id="IPR038766">
    <property type="entry name" value="Membrane_comp_ABC_pdt"/>
</dbReference>
<dbReference type="Pfam" id="PF12704">
    <property type="entry name" value="MacB_PCD"/>
    <property type="match status" value="1"/>
</dbReference>
<feature type="transmembrane region" description="Helical" evidence="6">
    <location>
        <begin position="660"/>
        <end position="683"/>
    </location>
</feature>
<evidence type="ECO:0000259" key="8">
    <source>
        <dbReference type="Pfam" id="PF12704"/>
    </source>
</evidence>
<name>A0A0W8E1V4_9ZZZZ</name>
<evidence type="ECO:0000313" key="9">
    <source>
        <dbReference type="EMBL" id="KUG02374.1"/>
    </source>
</evidence>
<evidence type="ECO:0000256" key="3">
    <source>
        <dbReference type="ARBA" id="ARBA00022692"/>
    </source>
</evidence>
<dbReference type="InterPro" id="IPR003838">
    <property type="entry name" value="ABC3_permease_C"/>
</dbReference>
<dbReference type="Pfam" id="PF02687">
    <property type="entry name" value="FtsX"/>
    <property type="match status" value="2"/>
</dbReference>
<feature type="transmembrane region" description="Helical" evidence="6">
    <location>
        <begin position="750"/>
        <end position="771"/>
    </location>
</feature>
<dbReference type="InterPro" id="IPR025857">
    <property type="entry name" value="MacB_PCD"/>
</dbReference>
<evidence type="ECO:0000256" key="6">
    <source>
        <dbReference type="SAM" id="Phobius"/>
    </source>
</evidence>
<feature type="transmembrane region" description="Helical" evidence="6">
    <location>
        <begin position="435"/>
        <end position="456"/>
    </location>
</feature>
<evidence type="ECO:0000256" key="4">
    <source>
        <dbReference type="ARBA" id="ARBA00022989"/>
    </source>
</evidence>
<feature type="domain" description="ABC3 transporter permease C-terminal" evidence="7">
    <location>
        <begin position="666"/>
        <end position="783"/>
    </location>
</feature>
<accession>A0A0W8E1V4</accession>
<feature type="transmembrane region" description="Helical" evidence="6">
    <location>
        <begin position="272"/>
        <end position="293"/>
    </location>
</feature>
<keyword evidence="3 6" id="KW-0812">Transmembrane</keyword>
<evidence type="ECO:0000259" key="7">
    <source>
        <dbReference type="Pfam" id="PF02687"/>
    </source>
</evidence>
<comment type="caution">
    <text evidence="9">The sequence shown here is derived from an EMBL/GenBank/DDBJ whole genome shotgun (WGS) entry which is preliminary data.</text>
</comment>
<protein>
    <submittedName>
        <fullName evidence="9">Uncharacterized protein</fullName>
    </submittedName>
</protein>
<feature type="transmembrane region" description="Helical" evidence="6">
    <location>
        <begin position="719"/>
        <end position="738"/>
    </location>
</feature>
<dbReference type="GO" id="GO:0005886">
    <property type="term" value="C:plasma membrane"/>
    <property type="evidence" value="ECO:0007669"/>
    <property type="project" value="UniProtKB-SubCell"/>
</dbReference>
<gene>
    <name evidence="9" type="ORF">ASZ90_020256</name>
</gene>
<evidence type="ECO:0000256" key="1">
    <source>
        <dbReference type="ARBA" id="ARBA00004651"/>
    </source>
</evidence>
<dbReference type="EMBL" id="LNQE01001921">
    <property type="protein sequence ID" value="KUG02374.1"/>
    <property type="molecule type" value="Genomic_DNA"/>
</dbReference>
<dbReference type="PANTHER" id="PTHR30287">
    <property type="entry name" value="MEMBRANE COMPONENT OF PREDICTED ABC SUPERFAMILY METABOLITE UPTAKE TRANSPORTER"/>
    <property type="match status" value="1"/>
</dbReference>
<feature type="domain" description="MacB-like periplasmic core" evidence="8">
    <location>
        <begin position="23"/>
        <end position="237"/>
    </location>
</feature>
<keyword evidence="4 6" id="KW-1133">Transmembrane helix</keyword>
<keyword evidence="2" id="KW-1003">Cell membrane</keyword>
<reference evidence="9" key="1">
    <citation type="journal article" date="2015" name="Proc. Natl. Acad. Sci. U.S.A.">
        <title>Networks of energetic and metabolic interactions define dynamics in microbial communities.</title>
        <authorList>
            <person name="Embree M."/>
            <person name="Liu J.K."/>
            <person name="Al-Bassam M.M."/>
            <person name="Zengler K."/>
        </authorList>
    </citation>
    <scope>NUCLEOTIDE SEQUENCE</scope>
</reference>
<organism evidence="9">
    <name type="scientific">hydrocarbon metagenome</name>
    <dbReference type="NCBI Taxonomy" id="938273"/>
    <lineage>
        <taxon>unclassified sequences</taxon>
        <taxon>metagenomes</taxon>
        <taxon>ecological metagenomes</taxon>
    </lineage>
</organism>
<feature type="transmembrane region" description="Helical" evidence="6">
    <location>
        <begin position="20"/>
        <end position="41"/>
    </location>
</feature>
<evidence type="ECO:0000256" key="2">
    <source>
        <dbReference type="ARBA" id="ARBA00022475"/>
    </source>
</evidence>
<dbReference type="PANTHER" id="PTHR30287:SF2">
    <property type="entry name" value="BLL1001 PROTEIN"/>
    <property type="match status" value="1"/>
</dbReference>
<comment type="subcellular location">
    <subcellularLocation>
        <location evidence="1">Cell membrane</location>
        <topology evidence="1">Multi-pass membrane protein</topology>
    </subcellularLocation>
</comment>
<sequence>MRILNRRLLHTIRGSLGQFLGMAVIIAVGISLYIGITTAFFNLSQSQEAFYQDNKFADYYFYVVRAPESIIRQVESVPGVKLATARIQKDVPVLKDGQERASVRITSYALPLENEVNSIQLLDGRLFSKYPAGGGTEVMVDPGYFDANHLNFGDNINIVAENKKYPVKVVGTATGPEFTYIMKDASNMMPDYETFGIMMVPLNQAQQLFNLPGQLNQVLVQFGPGADVDTSVKSIKDILAPYGNLASFPRKDQLSHAALDAELAGLDAMSSFLPLVFLSIAAAIQFVILRRMIRTQRTQIGIMKAIGFDNWQIIFHFSSYAILVCAAGALTGILLGVLMASYFSDLYAMFFNLPQAIGGINYQVILNSLLLSLGVGALAGFSASRPVLSISPAESMRPVPPAKSNRSLLENWTWLWSKLSSSWKMAFRTISRNRLRLLVSIFGIVSAVALLILSMFTNDAVDYLMDQHFNRESSYDYMLNFNQPLKGSELLSISRLEGVELIEGFFSLPVRVHHQGQSSEDILVGVNPSNTLKHPTREDGGLIPIPPEGIIISRRTADRLGLQVGDTVQLETLLGLGPARYAEVKITAVNYQLFGNESYITLSQANKILHESQLITGALMKVDSGQAMSIERQLSDMTGINSIVSRQKERDNIMSMMDSMIYMVSIMIMFSVILGFVIIYNSVIMSFNERKRELASLLTIGFTRKEVAGIMWKETIPQAIPAILLGLPAGRMLADLYFSSVDFDMWYMPVVIYPSSYALAALGGVVFVVLGQWAASRGIKKLDIIELSKNID</sequence>
<feature type="transmembrane region" description="Helical" evidence="6">
    <location>
        <begin position="314"/>
        <end position="340"/>
    </location>
</feature>
<keyword evidence="5 6" id="KW-0472">Membrane</keyword>